<dbReference type="PANTHER" id="PTHR22911:SF6">
    <property type="entry name" value="SOLUTE CARRIER FAMILY 35 MEMBER G1"/>
    <property type="match status" value="1"/>
</dbReference>
<dbReference type="Proteomes" id="UP000191135">
    <property type="component" value="Chromosome"/>
</dbReference>
<sequence length="295" mass="32009">MSAEPAAPPTEDKNAAGQGVAWLLADMTLVTFMSVLVKANSVAYPAIQLVFIRALIGLVFILPMLVRNRAALMNIRYPLRNAFRVTCNAIALTSNFLAFAMLPLVLVNALGFTRPLVTMGLAALLLGERISRLRWLGAGLAFGGALIIVAPGEMAFHPGLLVVLASIVFGAMATIQTRRLKDESTIVMMVFYTVGLALLTGIPALMLWQPVPLAHWPVLALIGLLAQAGQYCWLKAYQKSDASMLAPFGYLSVFFSATAGFFFFAEVPSPRIFIGVAVILLALQGTRWLEARRRR</sequence>
<evidence type="ECO:0000256" key="3">
    <source>
        <dbReference type="ARBA" id="ARBA00022692"/>
    </source>
</evidence>
<feature type="transmembrane region" description="Helical" evidence="6">
    <location>
        <begin position="214"/>
        <end position="233"/>
    </location>
</feature>
<comment type="similarity">
    <text evidence="2">Belongs to the drug/metabolite transporter (DMT) superfamily. 10 TMS drug/metabolite exporter (DME) (TC 2.A.7.3) family.</text>
</comment>
<dbReference type="RefSeq" id="WP_018064291.1">
    <property type="nucleotide sequence ID" value="NZ_AQWH01000006.1"/>
</dbReference>
<accession>A0A1U9Z4M3</accession>
<feature type="transmembrane region" description="Helical" evidence="6">
    <location>
        <begin position="43"/>
        <end position="62"/>
    </location>
</feature>
<organism evidence="8 9">
    <name type="scientific">Martelella mediterranea DSM 17316</name>
    <dbReference type="NCBI Taxonomy" id="1122214"/>
    <lineage>
        <taxon>Bacteria</taxon>
        <taxon>Pseudomonadati</taxon>
        <taxon>Pseudomonadota</taxon>
        <taxon>Alphaproteobacteria</taxon>
        <taxon>Hyphomicrobiales</taxon>
        <taxon>Aurantimonadaceae</taxon>
        <taxon>Martelella</taxon>
    </lineage>
</organism>
<dbReference type="GO" id="GO:0016020">
    <property type="term" value="C:membrane"/>
    <property type="evidence" value="ECO:0007669"/>
    <property type="project" value="UniProtKB-SubCell"/>
</dbReference>
<dbReference type="eggNOG" id="COG0697">
    <property type="taxonomic scope" value="Bacteria"/>
</dbReference>
<feature type="transmembrane region" description="Helical" evidence="6">
    <location>
        <begin position="133"/>
        <end position="150"/>
    </location>
</feature>
<dbReference type="STRING" id="1122214.Mame_03305"/>
<keyword evidence="9" id="KW-1185">Reference proteome</keyword>
<evidence type="ECO:0000256" key="6">
    <source>
        <dbReference type="SAM" id="Phobius"/>
    </source>
</evidence>
<dbReference type="InterPro" id="IPR000620">
    <property type="entry name" value="EamA_dom"/>
</dbReference>
<dbReference type="SUPFAM" id="SSF103481">
    <property type="entry name" value="Multidrug resistance efflux transporter EmrE"/>
    <property type="match status" value="2"/>
</dbReference>
<feature type="transmembrane region" description="Helical" evidence="6">
    <location>
        <begin position="20"/>
        <end position="37"/>
    </location>
</feature>
<dbReference type="Pfam" id="PF00892">
    <property type="entry name" value="EamA"/>
    <property type="match status" value="2"/>
</dbReference>
<comment type="subcellular location">
    <subcellularLocation>
        <location evidence="1">Membrane</location>
        <topology evidence="1">Multi-pass membrane protein</topology>
    </subcellularLocation>
</comment>
<feature type="transmembrane region" description="Helical" evidence="6">
    <location>
        <begin position="271"/>
        <end position="289"/>
    </location>
</feature>
<keyword evidence="3 6" id="KW-0812">Transmembrane</keyword>
<feature type="transmembrane region" description="Helical" evidence="6">
    <location>
        <begin position="156"/>
        <end position="175"/>
    </location>
</feature>
<dbReference type="PANTHER" id="PTHR22911">
    <property type="entry name" value="ACYL-MALONYL CONDENSING ENZYME-RELATED"/>
    <property type="match status" value="1"/>
</dbReference>
<feature type="domain" description="EamA" evidence="7">
    <location>
        <begin position="160"/>
        <end position="283"/>
    </location>
</feature>
<evidence type="ECO:0000256" key="5">
    <source>
        <dbReference type="ARBA" id="ARBA00023136"/>
    </source>
</evidence>
<dbReference type="AlphaFoldDB" id="A0A1U9Z4M3"/>
<evidence type="ECO:0000313" key="8">
    <source>
        <dbReference type="EMBL" id="AQZ52614.1"/>
    </source>
</evidence>
<evidence type="ECO:0000256" key="4">
    <source>
        <dbReference type="ARBA" id="ARBA00022989"/>
    </source>
</evidence>
<protein>
    <submittedName>
        <fullName evidence="8">Carboxylate/amino acid/amine transporter</fullName>
    </submittedName>
</protein>
<dbReference type="InterPro" id="IPR037185">
    <property type="entry name" value="EmrE-like"/>
</dbReference>
<proteinExistence type="inferred from homology"/>
<dbReference type="KEGG" id="mmed:Mame_03305"/>
<keyword evidence="5 6" id="KW-0472">Membrane</keyword>
<feature type="transmembrane region" description="Helical" evidence="6">
    <location>
        <begin position="245"/>
        <end position="265"/>
    </location>
</feature>
<evidence type="ECO:0000256" key="2">
    <source>
        <dbReference type="ARBA" id="ARBA00009853"/>
    </source>
</evidence>
<gene>
    <name evidence="8" type="ORF">Mame_03305</name>
</gene>
<feature type="transmembrane region" description="Helical" evidence="6">
    <location>
        <begin position="187"/>
        <end position="208"/>
    </location>
</feature>
<feature type="domain" description="EamA" evidence="7">
    <location>
        <begin position="19"/>
        <end position="149"/>
    </location>
</feature>
<keyword evidence="4 6" id="KW-1133">Transmembrane helix</keyword>
<reference evidence="8 9" key="1">
    <citation type="submission" date="2017-03" db="EMBL/GenBank/DDBJ databases">
        <title>Foreign affairs: Plasmid Transfer between Roseobacters and Rhizobia.</title>
        <authorList>
            <person name="Bartling P."/>
            <person name="Bunk B."/>
            <person name="Overmann J."/>
            <person name="Brinkmann H."/>
            <person name="Petersen J."/>
        </authorList>
    </citation>
    <scope>NUCLEOTIDE SEQUENCE [LARGE SCALE GENOMIC DNA]</scope>
    <source>
        <strain evidence="8 9">MACL11</strain>
    </source>
</reference>
<evidence type="ECO:0000313" key="9">
    <source>
        <dbReference type="Proteomes" id="UP000191135"/>
    </source>
</evidence>
<name>A0A1U9Z4M3_9HYPH</name>
<dbReference type="EMBL" id="CP020330">
    <property type="protein sequence ID" value="AQZ52614.1"/>
    <property type="molecule type" value="Genomic_DNA"/>
</dbReference>
<evidence type="ECO:0000259" key="7">
    <source>
        <dbReference type="Pfam" id="PF00892"/>
    </source>
</evidence>
<evidence type="ECO:0000256" key="1">
    <source>
        <dbReference type="ARBA" id="ARBA00004141"/>
    </source>
</evidence>